<dbReference type="OrthoDB" id="3214641at2"/>
<dbReference type="PANTHER" id="PTHR37313:SF4">
    <property type="entry name" value="CONSERVED MEMBRANE PROTEIN-RELATED"/>
    <property type="match status" value="1"/>
</dbReference>
<gene>
    <name evidence="2" type="ORF">ATL42_2673</name>
</gene>
<comment type="similarity">
    <text evidence="1">Belongs to the UPF0749 family.</text>
</comment>
<accession>A0A2A9E858</accession>
<dbReference type="Proteomes" id="UP000225548">
    <property type="component" value="Unassembled WGS sequence"/>
</dbReference>
<evidence type="ECO:0000313" key="3">
    <source>
        <dbReference type="Proteomes" id="UP000225548"/>
    </source>
</evidence>
<evidence type="ECO:0000256" key="1">
    <source>
        <dbReference type="ARBA" id="ARBA00009108"/>
    </source>
</evidence>
<evidence type="ECO:0000313" key="2">
    <source>
        <dbReference type="EMBL" id="PFG34751.1"/>
    </source>
</evidence>
<dbReference type="InterPro" id="IPR010273">
    <property type="entry name" value="DUF881"/>
</dbReference>
<protein>
    <submittedName>
        <fullName evidence="2">Uncharacterized protein YlxW (UPF0749 family)</fullName>
    </submittedName>
</protein>
<dbReference type="EMBL" id="PDJG01000001">
    <property type="protein sequence ID" value="PFG34751.1"/>
    <property type="molecule type" value="Genomic_DNA"/>
</dbReference>
<dbReference type="Pfam" id="PF05949">
    <property type="entry name" value="DUF881"/>
    <property type="match status" value="1"/>
</dbReference>
<dbReference type="GO" id="GO:0005886">
    <property type="term" value="C:plasma membrane"/>
    <property type="evidence" value="ECO:0007669"/>
    <property type="project" value="TreeGrafter"/>
</dbReference>
<comment type="caution">
    <text evidence="2">The sequence shown here is derived from an EMBL/GenBank/DDBJ whole genome shotgun (WGS) entry which is preliminary data.</text>
</comment>
<dbReference type="PANTHER" id="PTHR37313">
    <property type="entry name" value="UPF0749 PROTEIN RV1825"/>
    <property type="match status" value="1"/>
</dbReference>
<organism evidence="2 3">
    <name type="scientific">Sanguibacter antarcticus</name>
    <dbReference type="NCBI Taxonomy" id="372484"/>
    <lineage>
        <taxon>Bacteria</taxon>
        <taxon>Bacillati</taxon>
        <taxon>Actinomycetota</taxon>
        <taxon>Actinomycetes</taxon>
        <taxon>Micrococcales</taxon>
        <taxon>Sanguibacteraceae</taxon>
        <taxon>Sanguibacter</taxon>
    </lineage>
</organism>
<dbReference type="AlphaFoldDB" id="A0A2A9E858"/>
<dbReference type="RefSeq" id="WP_098455737.1">
    <property type="nucleotide sequence ID" value="NZ_PDJG01000001.1"/>
</dbReference>
<keyword evidence="3" id="KW-1185">Reference proteome</keyword>
<sequence length="250" mass="26786">MARQTHGRRGPLRASFSAALVLFLSGLLFVANARLTSGEEARHPENFGELVEQESERGDALFAKVESLRLSVQELTVLADAQPTRVSPEIDVRSGISTGLAAVSGPGLSVSLQDAPASRIQPDNITPDDLVVHQQDLEGVINALWAGGAEAMTLAGQRVTTLSAFRCVGNVLSLHGRVYSPPYVVQVIGDPVALMDALDASVPVSLYREYVEYVGLGWEVQTLDTVDLPAYEGALNLEFASVPEGTEIYR</sequence>
<name>A0A2A9E858_9MICO</name>
<proteinExistence type="inferred from homology"/>
<dbReference type="Gene3D" id="3.30.70.1880">
    <property type="entry name" value="Protein of unknown function DUF881"/>
    <property type="match status" value="1"/>
</dbReference>
<reference evidence="2 3" key="1">
    <citation type="submission" date="2017-10" db="EMBL/GenBank/DDBJ databases">
        <title>Sequencing the genomes of 1000 actinobacteria strains.</title>
        <authorList>
            <person name="Klenk H.-P."/>
        </authorList>
    </citation>
    <scope>NUCLEOTIDE SEQUENCE [LARGE SCALE GENOMIC DNA]</scope>
    <source>
        <strain evidence="2 3">DSM 18966</strain>
    </source>
</reference>